<gene>
    <name evidence="1" type="ORF">FBUS_02893</name>
</gene>
<proteinExistence type="predicted"/>
<dbReference type="Proteomes" id="UP000728185">
    <property type="component" value="Unassembled WGS sequence"/>
</dbReference>
<keyword evidence="2" id="KW-1185">Reference proteome</keyword>
<dbReference type="OrthoDB" id="10395119at2759"/>
<reference evidence="1" key="1">
    <citation type="submission" date="2019-05" db="EMBL/GenBank/DDBJ databases">
        <title>Annotation for the trematode Fasciolopsis buski.</title>
        <authorList>
            <person name="Choi Y.-J."/>
        </authorList>
    </citation>
    <scope>NUCLEOTIDE SEQUENCE</scope>
    <source>
        <strain evidence="1">HT</strain>
        <tissue evidence="1">Whole worm</tissue>
    </source>
</reference>
<accession>A0A8E0S1H7</accession>
<dbReference type="EMBL" id="LUCM01001323">
    <property type="protein sequence ID" value="KAA0199117.1"/>
    <property type="molecule type" value="Genomic_DNA"/>
</dbReference>
<organism evidence="1 2">
    <name type="scientific">Fasciolopsis buskii</name>
    <dbReference type="NCBI Taxonomy" id="27845"/>
    <lineage>
        <taxon>Eukaryota</taxon>
        <taxon>Metazoa</taxon>
        <taxon>Spiralia</taxon>
        <taxon>Lophotrochozoa</taxon>
        <taxon>Platyhelminthes</taxon>
        <taxon>Trematoda</taxon>
        <taxon>Digenea</taxon>
        <taxon>Plagiorchiida</taxon>
        <taxon>Echinostomata</taxon>
        <taxon>Echinostomatoidea</taxon>
        <taxon>Fasciolidae</taxon>
        <taxon>Fasciolopsis</taxon>
    </lineage>
</organism>
<evidence type="ECO:0000313" key="1">
    <source>
        <dbReference type="EMBL" id="KAA0199117.1"/>
    </source>
</evidence>
<protein>
    <submittedName>
        <fullName evidence="1">Uncharacterized protein</fullName>
    </submittedName>
</protein>
<evidence type="ECO:0000313" key="2">
    <source>
        <dbReference type="Proteomes" id="UP000728185"/>
    </source>
</evidence>
<dbReference type="AlphaFoldDB" id="A0A8E0S1H7"/>
<sequence>MSSQPRNHNATVPCHRRTRLHRVRPCRFGIRQPSEAAVQRLRERIMPTMLELQYYQREIRRLRDLQQDQELRNRATDLGSSWTPRHCSCRNTGSSLISTPLRTRRSPRIKCHCIGCCREPNCCSNYPRCPSIRQGRIQPDKPTILMC</sequence>
<comment type="caution">
    <text evidence="1">The sequence shown here is derived from an EMBL/GenBank/DDBJ whole genome shotgun (WGS) entry which is preliminary data.</text>
</comment>
<name>A0A8E0S1H7_9TREM</name>